<name>B9SG18_RICCO</name>
<reference evidence="14" key="1">
    <citation type="journal article" date="2010" name="Nat. Biotechnol.">
        <title>Draft genome sequence of the oilseed species Ricinus communis.</title>
        <authorList>
            <person name="Chan A.P."/>
            <person name="Crabtree J."/>
            <person name="Zhao Q."/>
            <person name="Lorenzi H."/>
            <person name="Orvis J."/>
            <person name="Puiu D."/>
            <person name="Melake-Berhan A."/>
            <person name="Jones K.M."/>
            <person name="Redman J."/>
            <person name="Chen G."/>
            <person name="Cahoon E.B."/>
            <person name="Gedil M."/>
            <person name="Stanke M."/>
            <person name="Haas B.J."/>
            <person name="Wortman J.R."/>
            <person name="Fraser-Liggett C.M."/>
            <person name="Ravel J."/>
            <person name="Rabinowicz P.D."/>
        </authorList>
    </citation>
    <scope>NUCLEOTIDE SEQUENCE [LARGE SCALE GENOMIC DNA]</scope>
    <source>
        <strain evidence="14">cv. Hale</strain>
    </source>
</reference>
<keyword evidence="7 12" id="KW-0560">Oxidoreductase</keyword>
<comment type="cofactor">
    <cofactor evidence="1 11">
        <name>heme</name>
        <dbReference type="ChEBI" id="CHEBI:30413"/>
    </cofactor>
</comment>
<evidence type="ECO:0000256" key="1">
    <source>
        <dbReference type="ARBA" id="ARBA00001971"/>
    </source>
</evidence>
<dbReference type="STRING" id="3988.B9SG18"/>
<evidence type="ECO:0000256" key="6">
    <source>
        <dbReference type="ARBA" id="ARBA00022989"/>
    </source>
</evidence>
<comment type="subcellular location">
    <subcellularLocation>
        <location evidence="2">Membrane</location>
    </subcellularLocation>
</comment>
<dbReference type="eggNOG" id="KOG0156">
    <property type="taxonomic scope" value="Eukaryota"/>
</dbReference>
<dbReference type="PROSITE" id="PS00086">
    <property type="entry name" value="CYTOCHROME_P450"/>
    <property type="match status" value="1"/>
</dbReference>
<evidence type="ECO:0000256" key="4">
    <source>
        <dbReference type="ARBA" id="ARBA00022692"/>
    </source>
</evidence>
<dbReference type="InterPro" id="IPR001128">
    <property type="entry name" value="Cyt_P450"/>
</dbReference>
<dbReference type="EC" id="1.14.13.89" evidence="13"/>
<dbReference type="Gene3D" id="1.10.630.10">
    <property type="entry name" value="Cytochrome P450"/>
    <property type="match status" value="1"/>
</dbReference>
<keyword evidence="4" id="KW-0812">Transmembrane</keyword>
<dbReference type="EMBL" id="EQ973948">
    <property type="protein sequence ID" value="EEF37434.1"/>
    <property type="molecule type" value="Genomic_DNA"/>
</dbReference>
<evidence type="ECO:0000256" key="10">
    <source>
        <dbReference type="ARBA" id="ARBA00023136"/>
    </source>
</evidence>
<evidence type="ECO:0000256" key="3">
    <source>
        <dbReference type="ARBA" id="ARBA00022617"/>
    </source>
</evidence>
<organism evidence="13 14">
    <name type="scientific">Ricinus communis</name>
    <name type="common">Castor bean</name>
    <dbReference type="NCBI Taxonomy" id="3988"/>
    <lineage>
        <taxon>Eukaryota</taxon>
        <taxon>Viridiplantae</taxon>
        <taxon>Streptophyta</taxon>
        <taxon>Embryophyta</taxon>
        <taxon>Tracheophyta</taxon>
        <taxon>Spermatophyta</taxon>
        <taxon>Magnoliopsida</taxon>
        <taxon>eudicotyledons</taxon>
        <taxon>Gunneridae</taxon>
        <taxon>Pentapetalae</taxon>
        <taxon>rosids</taxon>
        <taxon>fabids</taxon>
        <taxon>Malpighiales</taxon>
        <taxon>Euphorbiaceae</taxon>
        <taxon>Acalyphoideae</taxon>
        <taxon>Acalypheae</taxon>
        <taxon>Ricinus</taxon>
    </lineage>
</organism>
<keyword evidence="14" id="KW-1185">Reference proteome</keyword>
<proteinExistence type="inferred from homology"/>
<protein>
    <submittedName>
        <fullName evidence="13">Cytochrome P450, putative</fullName>
        <ecNumber evidence="13">1.14.13.89</ecNumber>
    </submittedName>
</protein>
<gene>
    <name evidence="13" type="ORF">RCOM_1154550</name>
</gene>
<dbReference type="InterPro" id="IPR017972">
    <property type="entry name" value="Cyt_P450_CS"/>
</dbReference>
<dbReference type="PANTHER" id="PTHR47947">
    <property type="entry name" value="CYTOCHROME P450 82C3-RELATED"/>
    <property type="match status" value="1"/>
</dbReference>
<evidence type="ECO:0000256" key="11">
    <source>
        <dbReference type="PIRSR" id="PIRSR602401-1"/>
    </source>
</evidence>
<evidence type="ECO:0000256" key="12">
    <source>
        <dbReference type="RuleBase" id="RU000461"/>
    </source>
</evidence>
<evidence type="ECO:0000256" key="5">
    <source>
        <dbReference type="ARBA" id="ARBA00022723"/>
    </source>
</evidence>
<dbReference type="InParanoid" id="B9SG18"/>
<dbReference type="InterPro" id="IPR002401">
    <property type="entry name" value="Cyt_P450_E_grp-I"/>
</dbReference>
<sequence>MRMVTGKRYGGNEGEGTARQFREMIREIFKYAEASYPGDFLPILQWIDYQGYLKKVKELGKRCDDFLQVLIDGHRNSDKGSKTMISHLLSLQESEPEYYSDEIIKGLILDIVFGGTESSALTIEWAMANLLNNPQVLQKAKNELDIQIGNATLMDELDLSKLPYLQNIISETVRLYPVGPLLLPHFSNNDCTLEGYNVPKNTILFVNSWAIQRDPKLWDDAEEFKPERFECGGQDDQAYNYRFMLFGLGRRACPGMGLANRVVGFALGSMIQCFEWKRVSDIEIDMIEGTGLAMPKAEPLVAMSKARDIIIKASNMKQT</sequence>
<dbReference type="GO" id="GO:0016709">
    <property type="term" value="F:oxidoreductase activity, acting on paired donors, with incorporation or reduction of molecular oxygen, NAD(P)H as one donor, and incorporation of one atom of oxygen"/>
    <property type="evidence" value="ECO:0000318"/>
    <property type="project" value="GO_Central"/>
</dbReference>
<accession>B9SG18</accession>
<dbReference type="PANTHER" id="PTHR47947:SF26">
    <property type="entry name" value="CYTOCHROME P450"/>
    <property type="match status" value="1"/>
</dbReference>
<keyword evidence="5 11" id="KW-0479">Metal-binding</keyword>
<keyword evidence="8 11" id="KW-0408">Iron</keyword>
<evidence type="ECO:0000256" key="7">
    <source>
        <dbReference type="ARBA" id="ARBA00023002"/>
    </source>
</evidence>
<feature type="binding site" description="axial binding residue" evidence="11">
    <location>
        <position position="253"/>
    </location>
    <ligand>
        <name>heme</name>
        <dbReference type="ChEBI" id="CHEBI:30413"/>
    </ligand>
    <ligandPart>
        <name>Fe</name>
        <dbReference type="ChEBI" id="CHEBI:18248"/>
    </ligandPart>
</feature>
<evidence type="ECO:0000256" key="9">
    <source>
        <dbReference type="ARBA" id="ARBA00023033"/>
    </source>
</evidence>
<dbReference type="GO" id="GO:0016020">
    <property type="term" value="C:membrane"/>
    <property type="evidence" value="ECO:0000318"/>
    <property type="project" value="GO_Central"/>
</dbReference>
<evidence type="ECO:0000256" key="2">
    <source>
        <dbReference type="ARBA" id="ARBA00004370"/>
    </source>
</evidence>
<keyword evidence="10" id="KW-0472">Membrane</keyword>
<dbReference type="GO" id="GO:0005506">
    <property type="term" value="F:iron ion binding"/>
    <property type="evidence" value="ECO:0007669"/>
    <property type="project" value="InterPro"/>
</dbReference>
<dbReference type="Proteomes" id="UP000008311">
    <property type="component" value="Unassembled WGS sequence"/>
</dbReference>
<comment type="similarity">
    <text evidence="12">Belongs to the cytochrome P450 family.</text>
</comment>
<dbReference type="AlphaFoldDB" id="B9SG18"/>
<evidence type="ECO:0000313" key="14">
    <source>
        <dbReference type="Proteomes" id="UP000008311"/>
    </source>
</evidence>
<keyword evidence="3 11" id="KW-0349">Heme</keyword>
<dbReference type="PRINTS" id="PR00463">
    <property type="entry name" value="EP450I"/>
</dbReference>
<evidence type="ECO:0000313" key="13">
    <source>
        <dbReference type="EMBL" id="EEF37434.1"/>
    </source>
</evidence>
<dbReference type="PRINTS" id="PR00385">
    <property type="entry name" value="P450"/>
</dbReference>
<dbReference type="Pfam" id="PF00067">
    <property type="entry name" value="p450"/>
    <property type="match status" value="1"/>
</dbReference>
<dbReference type="SUPFAM" id="SSF48264">
    <property type="entry name" value="Cytochrome P450"/>
    <property type="match status" value="1"/>
</dbReference>
<dbReference type="InterPro" id="IPR036396">
    <property type="entry name" value="Cyt_P450_sf"/>
</dbReference>
<dbReference type="GO" id="GO:0020037">
    <property type="term" value="F:heme binding"/>
    <property type="evidence" value="ECO:0007669"/>
    <property type="project" value="InterPro"/>
</dbReference>
<evidence type="ECO:0000256" key="8">
    <source>
        <dbReference type="ARBA" id="ARBA00023004"/>
    </source>
</evidence>
<keyword evidence="6" id="KW-1133">Transmembrane helix</keyword>
<dbReference type="InterPro" id="IPR050651">
    <property type="entry name" value="Plant_Cytochrome_P450_Monoox"/>
</dbReference>
<keyword evidence="9 12" id="KW-0503">Monooxygenase</keyword>